<dbReference type="Proteomes" id="UP001162889">
    <property type="component" value="Unassembled WGS sequence"/>
</dbReference>
<evidence type="ECO:0000313" key="2">
    <source>
        <dbReference type="EMBL" id="MBV6323823.1"/>
    </source>
</evidence>
<evidence type="ECO:0000256" key="1">
    <source>
        <dbReference type="SAM" id="MobiDB-lite"/>
    </source>
</evidence>
<reference evidence="3" key="2">
    <citation type="submission" date="2022-03" db="EMBL/GenBank/DDBJ databases">
        <title>Genome Encyclopedia of Bacteria and Archaea VI: Functional Genomics of Type Strains.</title>
        <authorList>
            <person name="Whitman W."/>
        </authorList>
    </citation>
    <scope>NUCLEOTIDE SEQUENCE</scope>
    <source>
        <strain evidence="3">HSC-15S17</strain>
    </source>
</reference>
<protein>
    <submittedName>
        <fullName evidence="2">Uncharacterized protein</fullName>
    </submittedName>
</protein>
<comment type="caution">
    <text evidence="2">The sequence shown here is derived from an EMBL/GenBank/DDBJ whole genome shotgun (WGS) entry which is preliminary data.</text>
</comment>
<name>A0AA41H837_9BURK</name>
<proteinExistence type="predicted"/>
<dbReference type="EMBL" id="JALJZU010000002">
    <property type="protein sequence ID" value="MCP2007514.1"/>
    <property type="molecule type" value="Genomic_DNA"/>
</dbReference>
<organism evidence="2 4">
    <name type="scientific">Duganella violaceipulchra</name>
    <dbReference type="NCBI Taxonomy" id="2849652"/>
    <lineage>
        <taxon>Bacteria</taxon>
        <taxon>Pseudomonadati</taxon>
        <taxon>Pseudomonadota</taxon>
        <taxon>Betaproteobacteria</taxon>
        <taxon>Burkholderiales</taxon>
        <taxon>Oxalobacteraceae</taxon>
        <taxon>Telluria group</taxon>
        <taxon>Duganella</taxon>
    </lineage>
</organism>
<reference evidence="2" key="1">
    <citation type="submission" date="2021-07" db="EMBL/GenBank/DDBJ databases">
        <title>Characterization of violacein-producing bacteria and related species.</title>
        <authorList>
            <person name="Wilson H.S."/>
            <person name="De Leon M.E."/>
        </authorList>
    </citation>
    <scope>NUCLEOTIDE SEQUENCE</scope>
    <source>
        <strain evidence="2">HSC-15S17</strain>
    </source>
</reference>
<feature type="compositionally biased region" description="Basic and acidic residues" evidence="1">
    <location>
        <begin position="171"/>
        <end position="181"/>
    </location>
</feature>
<dbReference type="EMBL" id="JAHTGR010000013">
    <property type="protein sequence ID" value="MBV6323823.1"/>
    <property type="molecule type" value="Genomic_DNA"/>
</dbReference>
<evidence type="ECO:0000313" key="3">
    <source>
        <dbReference type="EMBL" id="MCP2007514.1"/>
    </source>
</evidence>
<dbReference type="RefSeq" id="WP_217944685.1">
    <property type="nucleotide sequence ID" value="NZ_JAHTGR010000013.1"/>
</dbReference>
<accession>A0AA41H837</accession>
<gene>
    <name evidence="2" type="ORF">KVP70_23080</name>
    <name evidence="3" type="ORF">L1274_001207</name>
</gene>
<sequence>MRLDDVVDTFARLDFPDRNEPGLPARETVLAARTAMERAVADDDFLLDCMALELGLIASGAPRNGLVPFLTLAGSGIRMAFGFWPPYGGPGAHEHTAWTITGVCRNELEVRTYDRAASYRSGALVDQNLFVAPAGKVGFIYEPGIHAPRNPTRDWSLSIHVISPRDGLPLPDHEDAPRELRPPAPSDGQPVHAYASVMAARQKQRWLRQLAQIAAASASPLAPAQLAACFDLGSTATRAYVEDLGGAAADGSSAAYLLRRVADGLVLRQQSTPGGSALAVETPGGLVCEIETGDIARAALSYAAGHELLDVAALPGALDDEERFALGMALEESGLFERVRTT</sequence>
<evidence type="ECO:0000313" key="5">
    <source>
        <dbReference type="Proteomes" id="UP001162889"/>
    </source>
</evidence>
<dbReference type="AlphaFoldDB" id="A0AA41H837"/>
<dbReference type="Proteomes" id="UP001155901">
    <property type="component" value="Unassembled WGS sequence"/>
</dbReference>
<keyword evidence="5" id="KW-1185">Reference proteome</keyword>
<feature type="region of interest" description="Disordered" evidence="1">
    <location>
        <begin position="166"/>
        <end position="188"/>
    </location>
</feature>
<evidence type="ECO:0000313" key="4">
    <source>
        <dbReference type="Proteomes" id="UP001155901"/>
    </source>
</evidence>